<dbReference type="EMBL" id="BK014902">
    <property type="protein sequence ID" value="DAD81433.1"/>
    <property type="molecule type" value="Genomic_DNA"/>
</dbReference>
<evidence type="ECO:0000313" key="1">
    <source>
        <dbReference type="EMBL" id="DAD81433.1"/>
    </source>
</evidence>
<sequence>MKSNVVLQSKDRVLLGMNVSVMSKDGYVCITDAVSAMNKKRKEKGLKDKKVNDIVVTMSFNERCFELVNKLSDRDLLRRRNIHLNDNGLIINNIMDLSKLDLAYKKGKGVNQRWFVNPYLFVMIALEMDPEIYAEVVIWLTDGLIENRNEAGDAYVRMCSAISRIVPNKNDLKDNIKRVAKAINFIVFNKHEDGIRNTASKDELNDIIAIENVIASVVDDGFIKDYNSLISYLGDKWKRKWGNPVLALK</sequence>
<proteinExistence type="predicted"/>
<reference evidence="1" key="1">
    <citation type="journal article" date="2021" name="Proc. Natl. Acad. Sci. U.S.A.">
        <title>A Catalog of Tens of Thousands of Viruses from Human Metagenomes Reveals Hidden Associations with Chronic Diseases.</title>
        <authorList>
            <person name="Tisza M.J."/>
            <person name="Buck C.B."/>
        </authorList>
    </citation>
    <scope>NUCLEOTIDE SEQUENCE</scope>
    <source>
        <strain evidence="1">Ct1h53</strain>
    </source>
</reference>
<name>A0A8S5MGH0_9CAUD</name>
<accession>A0A8S5MGH0</accession>
<protein>
    <submittedName>
        <fullName evidence="1">KilA protein</fullName>
    </submittedName>
</protein>
<organism evidence="1">
    <name type="scientific">Podoviridae sp. ct1h53</name>
    <dbReference type="NCBI Taxonomy" id="2826536"/>
    <lineage>
        <taxon>Viruses</taxon>
        <taxon>Duplodnaviria</taxon>
        <taxon>Heunggongvirae</taxon>
        <taxon>Uroviricota</taxon>
        <taxon>Caudoviricetes</taxon>
    </lineage>
</organism>